<evidence type="ECO:0000313" key="1">
    <source>
        <dbReference type="EMBL" id="MDT0473594.1"/>
    </source>
</evidence>
<evidence type="ECO:0000313" key="2">
    <source>
        <dbReference type="Proteomes" id="UP001180489"/>
    </source>
</evidence>
<comment type="caution">
    <text evidence="1">The sequence shown here is derived from an EMBL/GenBank/DDBJ whole genome shotgun (WGS) entry which is preliminary data.</text>
</comment>
<dbReference type="RefSeq" id="WP_311635435.1">
    <property type="nucleotide sequence ID" value="NZ_JAVRFF010000016.1"/>
</dbReference>
<keyword evidence="2" id="KW-1185">Reference proteome</keyword>
<dbReference type="InterPro" id="IPR045991">
    <property type="entry name" value="DUF5947"/>
</dbReference>
<dbReference type="Proteomes" id="UP001180489">
    <property type="component" value="Unassembled WGS sequence"/>
</dbReference>
<gene>
    <name evidence="1" type="ORF">RM863_15805</name>
</gene>
<name>A0ABU2UK60_9ACTN</name>
<dbReference type="EMBL" id="JAVRFF010000016">
    <property type="protein sequence ID" value="MDT0473594.1"/>
    <property type="molecule type" value="Genomic_DNA"/>
</dbReference>
<proteinExistence type="predicted"/>
<sequence length="232" mass="25114">MTAPAGRSASPAAALLRLSRNRPAPPTEERCEMCAVPVGAEHQHVVALENRTLMCCCRACWLLFTDDGARLRYRAVPDRYLSFDQLPLDARAWDELEIPVGLAFLFRNSVQERVVAFYPGPAGATESELPLAAWTALVQARPELATVRPDVEALLVRRTEGGGRAGVTSCHLVPIDACYELVGRLRTLWRGFDGGQEAHAAMDAFFEQVGARSRPADVPSATASPTAVDGVS</sequence>
<organism evidence="1 2">
    <name type="scientific">Streptomyces hintoniae</name>
    <dbReference type="NCBI Taxonomy" id="3075521"/>
    <lineage>
        <taxon>Bacteria</taxon>
        <taxon>Bacillati</taxon>
        <taxon>Actinomycetota</taxon>
        <taxon>Actinomycetes</taxon>
        <taxon>Kitasatosporales</taxon>
        <taxon>Streptomycetaceae</taxon>
        <taxon>Streptomyces</taxon>
    </lineage>
</organism>
<dbReference type="Pfam" id="PF19372">
    <property type="entry name" value="DUF5947"/>
    <property type="match status" value="1"/>
</dbReference>
<accession>A0ABU2UK60</accession>
<protein>
    <submittedName>
        <fullName evidence="1">DUF5947 family protein</fullName>
    </submittedName>
</protein>
<reference evidence="1" key="1">
    <citation type="submission" date="2024-05" db="EMBL/GenBank/DDBJ databases">
        <title>30 novel species of actinomycetes from the DSMZ collection.</title>
        <authorList>
            <person name="Nouioui I."/>
        </authorList>
    </citation>
    <scope>NUCLEOTIDE SEQUENCE</scope>
    <source>
        <strain evidence="1">DSM 41014</strain>
    </source>
</reference>